<organism evidence="8 9">
    <name type="scientific">Alkalimarinus alittae</name>
    <dbReference type="NCBI Taxonomy" id="2961619"/>
    <lineage>
        <taxon>Bacteria</taxon>
        <taxon>Pseudomonadati</taxon>
        <taxon>Pseudomonadota</taxon>
        <taxon>Gammaproteobacteria</taxon>
        <taxon>Alteromonadales</taxon>
        <taxon>Alteromonadaceae</taxon>
        <taxon>Alkalimarinus</taxon>
    </lineage>
</organism>
<comment type="subcellular location">
    <subcellularLocation>
        <location evidence="4">Secreted</location>
    </subcellularLocation>
    <subcellularLocation>
        <location evidence="4">Bacterial flagellum</location>
    </subcellularLocation>
</comment>
<dbReference type="InterPro" id="IPR042187">
    <property type="entry name" value="Flagellin_C_sub2"/>
</dbReference>
<evidence type="ECO:0000259" key="6">
    <source>
        <dbReference type="Pfam" id="PF00669"/>
    </source>
</evidence>
<dbReference type="PANTHER" id="PTHR42792">
    <property type="entry name" value="FLAGELLIN"/>
    <property type="match status" value="1"/>
</dbReference>
<keyword evidence="9" id="KW-1185">Reference proteome</keyword>
<dbReference type="Gene3D" id="1.20.1330.10">
    <property type="entry name" value="f41 fragment of flagellin, N-terminal domain"/>
    <property type="match status" value="1"/>
</dbReference>
<feature type="compositionally biased region" description="Low complexity" evidence="5">
    <location>
        <begin position="11"/>
        <end position="23"/>
    </location>
</feature>
<dbReference type="InterPro" id="IPR046358">
    <property type="entry name" value="Flagellin_C"/>
</dbReference>
<dbReference type="RefSeq" id="WP_265048262.1">
    <property type="nucleotide sequence ID" value="NZ_CP100390.1"/>
</dbReference>
<keyword evidence="8" id="KW-0966">Cell projection</keyword>
<dbReference type="Gene3D" id="6.10.10.10">
    <property type="entry name" value="Flagellar export chaperone, C-terminal domain"/>
    <property type="match status" value="1"/>
</dbReference>
<protein>
    <recommendedName>
        <fullName evidence="4">Flagellin</fullName>
    </recommendedName>
</protein>
<feature type="domain" description="Flagellin N-terminal" evidence="6">
    <location>
        <begin position="17"/>
        <end position="136"/>
    </location>
</feature>
<dbReference type="InterPro" id="IPR001492">
    <property type="entry name" value="Flagellin"/>
</dbReference>
<sequence>MAISMNSPTGVTSNPVSNSNVNTPYNRISTGQRINSAADDAAGLAISNKMATQLGGLNTAIRNAGDGISLVQVETGALTSVNANLQRMRELSVQAGNGALNASDRKALQKEADQLLDDTKNILETSSFNGKQLLNSDTTQPFQVGPNVSDVVSIEGKNIQGLLEQADLFDLDLTTPDAASHAIGVLDVSLTTISERSAELGAVANRFESTINNLQDARINTAEARSRIADADIAKEASDLAANQIKNQVQIAIQAQANSSRGLVLQLLT</sequence>
<feature type="domain" description="Flagellin C-terminal" evidence="7">
    <location>
        <begin position="184"/>
        <end position="268"/>
    </location>
</feature>
<keyword evidence="2 4" id="KW-0964">Secreted</keyword>
<dbReference type="PRINTS" id="PR00207">
    <property type="entry name" value="FLAGELLIN"/>
</dbReference>
<evidence type="ECO:0000256" key="4">
    <source>
        <dbReference type="RuleBase" id="RU362073"/>
    </source>
</evidence>
<proteinExistence type="inferred from homology"/>
<dbReference type="Pfam" id="PF00669">
    <property type="entry name" value="Flagellin_N"/>
    <property type="match status" value="1"/>
</dbReference>
<feature type="region of interest" description="Disordered" evidence="5">
    <location>
        <begin position="1"/>
        <end position="23"/>
    </location>
</feature>
<reference evidence="8" key="1">
    <citation type="submission" date="2022-06" db="EMBL/GenBank/DDBJ databases">
        <title>Alkalimarinus sp. nov., isolated from gut of a Alitta virens.</title>
        <authorList>
            <person name="Yang A.I."/>
            <person name="Shin N.-R."/>
        </authorList>
    </citation>
    <scope>NUCLEOTIDE SEQUENCE</scope>
    <source>
        <strain evidence="8">A2M4</strain>
    </source>
</reference>
<evidence type="ECO:0000256" key="1">
    <source>
        <dbReference type="ARBA" id="ARBA00005709"/>
    </source>
</evidence>
<evidence type="ECO:0000256" key="2">
    <source>
        <dbReference type="ARBA" id="ARBA00022525"/>
    </source>
</evidence>
<comment type="similarity">
    <text evidence="1 4">Belongs to the bacterial flagellin family.</text>
</comment>
<keyword evidence="8" id="KW-0282">Flagellum</keyword>
<evidence type="ECO:0000313" key="8">
    <source>
        <dbReference type="EMBL" id="UZE96777.1"/>
    </source>
</evidence>
<keyword evidence="3 4" id="KW-0975">Bacterial flagellum</keyword>
<evidence type="ECO:0000313" key="9">
    <source>
        <dbReference type="Proteomes" id="UP001163739"/>
    </source>
</evidence>
<dbReference type="PANTHER" id="PTHR42792:SF2">
    <property type="entry name" value="FLAGELLIN"/>
    <property type="match status" value="1"/>
</dbReference>
<dbReference type="SUPFAM" id="SSF64518">
    <property type="entry name" value="Phase 1 flagellin"/>
    <property type="match status" value="1"/>
</dbReference>
<dbReference type="Proteomes" id="UP001163739">
    <property type="component" value="Chromosome"/>
</dbReference>
<dbReference type="EMBL" id="CP100390">
    <property type="protein sequence ID" value="UZE96777.1"/>
    <property type="molecule type" value="Genomic_DNA"/>
</dbReference>
<evidence type="ECO:0000256" key="3">
    <source>
        <dbReference type="ARBA" id="ARBA00023143"/>
    </source>
</evidence>
<comment type="function">
    <text evidence="4">Flagellin is the subunit protein which polymerizes to form the filaments of bacterial flagella.</text>
</comment>
<dbReference type="Pfam" id="PF00700">
    <property type="entry name" value="Flagellin_C"/>
    <property type="match status" value="1"/>
</dbReference>
<evidence type="ECO:0000256" key="5">
    <source>
        <dbReference type="SAM" id="MobiDB-lite"/>
    </source>
</evidence>
<feature type="compositionally biased region" description="Polar residues" evidence="5">
    <location>
        <begin position="1"/>
        <end position="10"/>
    </location>
</feature>
<accession>A0ABY6N3S6</accession>
<gene>
    <name evidence="8" type="ORF">NKI27_03225</name>
</gene>
<name>A0ABY6N3S6_9ALTE</name>
<dbReference type="InterPro" id="IPR001029">
    <property type="entry name" value="Flagellin_N"/>
</dbReference>
<keyword evidence="8" id="KW-0969">Cilium</keyword>
<evidence type="ECO:0000259" key="7">
    <source>
        <dbReference type="Pfam" id="PF00700"/>
    </source>
</evidence>